<dbReference type="InterPro" id="IPR008538">
    <property type="entry name" value="Uma2"/>
</dbReference>
<dbReference type="InterPro" id="IPR011335">
    <property type="entry name" value="Restrct_endonuc-II-like"/>
</dbReference>
<feature type="domain" description="Putative restriction endonuclease" evidence="1">
    <location>
        <begin position="19"/>
        <end position="170"/>
    </location>
</feature>
<evidence type="ECO:0000313" key="2">
    <source>
        <dbReference type="EMBL" id="BDE06828.1"/>
    </source>
</evidence>
<name>A0AAN1XWT3_UNVUL</name>
<dbReference type="PANTHER" id="PTHR35400:SF1">
    <property type="entry name" value="SLR1083 PROTEIN"/>
    <property type="match status" value="1"/>
</dbReference>
<evidence type="ECO:0000259" key="1">
    <source>
        <dbReference type="Pfam" id="PF05685"/>
    </source>
</evidence>
<sequence>MSDMRSTTEFRRIRPLSVADYDRMGEAGIIDPDERVELLNGELLQMPPIGPAHSKATVTLYDEFRDRFRDRAVMRPQQPITLSDESEPEPEVVLPRQPAERYDDAHPTPADVLLVVEVADATLAFDRSEKLQAYARAGIGEYWIVNVQRRAVERYREPSCAEYQSVEVFGVDALVATGSLHGRRVSGSAAFHGAIAARTR</sequence>
<evidence type="ECO:0000313" key="3">
    <source>
        <dbReference type="Proteomes" id="UP001317532"/>
    </source>
</evidence>
<dbReference type="KEGG" id="vab:WPS_21040"/>
<protein>
    <recommendedName>
        <fullName evidence="1">Putative restriction endonuclease domain-containing protein</fullName>
    </recommendedName>
</protein>
<dbReference type="Gene3D" id="3.90.1570.10">
    <property type="entry name" value="tt1808, chain A"/>
    <property type="match status" value="1"/>
</dbReference>
<dbReference type="Pfam" id="PF05685">
    <property type="entry name" value="Uma2"/>
    <property type="match status" value="1"/>
</dbReference>
<dbReference type="PANTHER" id="PTHR35400">
    <property type="entry name" value="SLR1083 PROTEIN"/>
    <property type="match status" value="1"/>
</dbReference>
<dbReference type="Proteomes" id="UP001317532">
    <property type="component" value="Chromosome"/>
</dbReference>
<dbReference type="InterPro" id="IPR012296">
    <property type="entry name" value="Nuclease_put_TT1808"/>
</dbReference>
<dbReference type="CDD" id="cd06260">
    <property type="entry name" value="DUF820-like"/>
    <property type="match status" value="1"/>
</dbReference>
<organism evidence="2 3">
    <name type="scientific">Vulcanimicrobium alpinum</name>
    <dbReference type="NCBI Taxonomy" id="3016050"/>
    <lineage>
        <taxon>Bacteria</taxon>
        <taxon>Bacillati</taxon>
        <taxon>Vulcanimicrobiota</taxon>
        <taxon>Vulcanimicrobiia</taxon>
        <taxon>Vulcanimicrobiales</taxon>
        <taxon>Vulcanimicrobiaceae</taxon>
        <taxon>Vulcanimicrobium</taxon>
    </lineage>
</organism>
<dbReference type="AlphaFoldDB" id="A0AAN1XWT3"/>
<dbReference type="SUPFAM" id="SSF52980">
    <property type="entry name" value="Restriction endonuclease-like"/>
    <property type="match status" value="1"/>
</dbReference>
<dbReference type="EMBL" id="AP025523">
    <property type="protein sequence ID" value="BDE06828.1"/>
    <property type="molecule type" value="Genomic_DNA"/>
</dbReference>
<keyword evidence="3" id="KW-1185">Reference proteome</keyword>
<proteinExistence type="predicted"/>
<reference evidence="2 3" key="1">
    <citation type="journal article" date="2022" name="ISME Commun">
        <title>Vulcanimicrobium alpinus gen. nov. sp. nov., the first cultivated representative of the candidate phylum 'Eremiobacterota', is a metabolically versatile aerobic anoxygenic phototroph.</title>
        <authorList>
            <person name="Yabe S."/>
            <person name="Muto K."/>
            <person name="Abe K."/>
            <person name="Yokota A."/>
            <person name="Staudigel H."/>
            <person name="Tebo B.M."/>
        </authorList>
    </citation>
    <scope>NUCLEOTIDE SEQUENCE [LARGE SCALE GENOMIC DNA]</scope>
    <source>
        <strain evidence="2 3">WC8-2</strain>
    </source>
</reference>
<accession>A0AAN1XWT3</accession>
<gene>
    <name evidence="2" type="ORF">WPS_21040</name>
</gene>